<feature type="compositionally biased region" description="Basic and acidic residues" evidence="1">
    <location>
        <begin position="64"/>
        <end position="80"/>
    </location>
</feature>
<keyword evidence="3" id="KW-1185">Reference proteome</keyword>
<dbReference type="RefSeq" id="WP_310057606.1">
    <property type="nucleotide sequence ID" value="NZ_JAVDVQ010000009.1"/>
</dbReference>
<sequence length="80" mass="8159">MTDTQPESTEPASGSGRPDPTGVEGANPALDDTGKLKAAETGEAPEAPENVEDLDLTPAGLSDEPAKQEDPDSLAKPENS</sequence>
<feature type="region of interest" description="Disordered" evidence="1">
    <location>
        <begin position="1"/>
        <end position="80"/>
    </location>
</feature>
<proteinExistence type="predicted"/>
<evidence type="ECO:0008006" key="4">
    <source>
        <dbReference type="Google" id="ProtNLM"/>
    </source>
</evidence>
<comment type="caution">
    <text evidence="2">The sequence shown here is derived from an EMBL/GenBank/DDBJ whole genome shotgun (WGS) entry which is preliminary data.</text>
</comment>
<evidence type="ECO:0000313" key="3">
    <source>
        <dbReference type="Proteomes" id="UP001252243"/>
    </source>
</evidence>
<gene>
    <name evidence="2" type="ORF">J2X01_002526</name>
</gene>
<organism evidence="2 3">
    <name type="scientific">Arthrobacter ginsengisoli</name>
    <dbReference type="NCBI Taxonomy" id="1356565"/>
    <lineage>
        <taxon>Bacteria</taxon>
        <taxon>Bacillati</taxon>
        <taxon>Actinomycetota</taxon>
        <taxon>Actinomycetes</taxon>
        <taxon>Micrococcales</taxon>
        <taxon>Micrococcaceae</taxon>
        <taxon>Arthrobacter</taxon>
    </lineage>
</organism>
<evidence type="ECO:0000313" key="2">
    <source>
        <dbReference type="EMBL" id="MDR7083233.1"/>
    </source>
</evidence>
<accession>A0ABU1UDF5</accession>
<name>A0ABU1UDF5_9MICC</name>
<reference evidence="2 3" key="1">
    <citation type="submission" date="2023-07" db="EMBL/GenBank/DDBJ databases">
        <title>Sorghum-associated microbial communities from plants grown in Nebraska, USA.</title>
        <authorList>
            <person name="Schachtman D."/>
        </authorList>
    </citation>
    <scope>NUCLEOTIDE SEQUENCE [LARGE SCALE GENOMIC DNA]</scope>
    <source>
        <strain evidence="2 3">BE167</strain>
    </source>
</reference>
<dbReference type="Proteomes" id="UP001252243">
    <property type="component" value="Unassembled WGS sequence"/>
</dbReference>
<feature type="compositionally biased region" description="Polar residues" evidence="1">
    <location>
        <begin position="1"/>
        <end position="12"/>
    </location>
</feature>
<dbReference type="EMBL" id="JAVDVQ010000009">
    <property type="protein sequence ID" value="MDR7083233.1"/>
    <property type="molecule type" value="Genomic_DNA"/>
</dbReference>
<evidence type="ECO:0000256" key="1">
    <source>
        <dbReference type="SAM" id="MobiDB-lite"/>
    </source>
</evidence>
<protein>
    <recommendedName>
        <fullName evidence="4">Sugar ABC transporter ATPase</fullName>
    </recommendedName>
</protein>